<name>A0A3B0W0X1_9ZZZZ</name>
<gene>
    <name evidence="2" type="ORF">MNBD_GAMMA03-1185</name>
</gene>
<evidence type="ECO:0000313" key="2">
    <source>
        <dbReference type="EMBL" id="VAW46200.1"/>
    </source>
</evidence>
<dbReference type="GO" id="GO:0016747">
    <property type="term" value="F:acyltransferase activity, transferring groups other than amino-acyl groups"/>
    <property type="evidence" value="ECO:0007669"/>
    <property type="project" value="InterPro"/>
</dbReference>
<organism evidence="2">
    <name type="scientific">hydrothermal vent metagenome</name>
    <dbReference type="NCBI Taxonomy" id="652676"/>
    <lineage>
        <taxon>unclassified sequences</taxon>
        <taxon>metagenomes</taxon>
        <taxon>ecological metagenomes</taxon>
    </lineage>
</organism>
<dbReference type="EMBL" id="UOFC01000089">
    <property type="protein sequence ID" value="VAW46200.1"/>
    <property type="molecule type" value="Genomic_DNA"/>
</dbReference>
<proteinExistence type="predicted"/>
<reference evidence="2" key="1">
    <citation type="submission" date="2018-06" db="EMBL/GenBank/DDBJ databases">
        <authorList>
            <person name="Zhirakovskaya E."/>
        </authorList>
    </citation>
    <scope>NUCLEOTIDE SEQUENCE</scope>
</reference>
<dbReference type="InterPro" id="IPR016181">
    <property type="entry name" value="Acyl_CoA_acyltransferase"/>
</dbReference>
<dbReference type="PROSITE" id="PS51186">
    <property type="entry name" value="GNAT"/>
    <property type="match status" value="1"/>
</dbReference>
<accession>A0A3B0W0X1</accession>
<dbReference type="InterPro" id="IPR000182">
    <property type="entry name" value="GNAT_dom"/>
</dbReference>
<protein>
    <recommendedName>
        <fullName evidence="1">N-acetyltransferase domain-containing protein</fullName>
    </recommendedName>
</protein>
<feature type="domain" description="N-acetyltransferase" evidence="1">
    <location>
        <begin position="14"/>
        <end position="146"/>
    </location>
</feature>
<dbReference type="CDD" id="cd04301">
    <property type="entry name" value="NAT_SF"/>
    <property type="match status" value="1"/>
</dbReference>
<dbReference type="Pfam" id="PF13508">
    <property type="entry name" value="Acetyltransf_7"/>
    <property type="match status" value="1"/>
</dbReference>
<dbReference type="Gene3D" id="3.40.630.30">
    <property type="match status" value="1"/>
</dbReference>
<evidence type="ECO:0000259" key="1">
    <source>
        <dbReference type="PROSITE" id="PS51186"/>
    </source>
</evidence>
<dbReference type="AlphaFoldDB" id="A0A3B0W0X1"/>
<sequence length="164" mass="19116">MNHLKIGQSSQATIHLKMATQNDLFEVKYFLKRHKQSSVQSDDSVFIVRLNTPSSRAIIGVAKLKSLSQHTFWLHGLYITPLHRKQGMATQLLQFLTEQLAAIHSKYSSDVNQIFAFPLAHLERFYLQHHYQLIEPSHLPNELNLRYQNAQKQHKNWLCMALKL</sequence>
<dbReference type="SUPFAM" id="SSF55729">
    <property type="entry name" value="Acyl-CoA N-acyltransferases (Nat)"/>
    <property type="match status" value="1"/>
</dbReference>